<dbReference type="PROSITE" id="PS51352">
    <property type="entry name" value="THIOREDOXIN_2"/>
    <property type="match status" value="1"/>
</dbReference>
<dbReference type="InterPro" id="IPR013766">
    <property type="entry name" value="Thioredoxin_domain"/>
</dbReference>
<gene>
    <name evidence="3" type="ORF">TWF481_011082</name>
</gene>
<accession>A0AAV9VX93</accession>
<evidence type="ECO:0000259" key="2">
    <source>
        <dbReference type="PROSITE" id="PS51352"/>
    </source>
</evidence>
<dbReference type="AlphaFoldDB" id="A0AAV9VX93"/>
<feature type="domain" description="Thioredoxin" evidence="2">
    <location>
        <begin position="1"/>
        <end position="136"/>
    </location>
</feature>
<protein>
    <recommendedName>
        <fullName evidence="2">Thioredoxin domain-containing protein</fullName>
    </recommendedName>
</protein>
<sequence length="136" mass="14761">MTIKEIPAESLSVSDPTTSLQTFLESLGRPLYIFFTASADPATSAPWCPDVRAAIPVVTSTFQEAAQELSVVTVEVGDKPSWKDANNVFKKEWGLTAIPTLGRYEVVDVDGQSIVAVRMLVENECLDVSKLLSLIS</sequence>
<keyword evidence="4" id="KW-1185">Reference proteome</keyword>
<dbReference type="InterPro" id="IPR036249">
    <property type="entry name" value="Thioredoxin-like_sf"/>
</dbReference>
<dbReference type="EMBL" id="JAVHJL010000008">
    <property type="protein sequence ID" value="KAK6498491.1"/>
    <property type="molecule type" value="Genomic_DNA"/>
</dbReference>
<dbReference type="PANTHER" id="PTHR12452">
    <property type="entry name" value="42-9-9 PROTEIN-RELATED"/>
    <property type="match status" value="1"/>
</dbReference>
<evidence type="ECO:0000313" key="4">
    <source>
        <dbReference type="Proteomes" id="UP001370758"/>
    </source>
</evidence>
<dbReference type="GO" id="GO:0047134">
    <property type="term" value="F:protein-disulfide reductase [NAD(P)H] activity"/>
    <property type="evidence" value="ECO:0007669"/>
    <property type="project" value="InterPro"/>
</dbReference>
<dbReference type="Gene3D" id="3.40.30.10">
    <property type="entry name" value="Glutaredoxin"/>
    <property type="match status" value="1"/>
</dbReference>
<dbReference type="PANTHER" id="PTHR12452:SF0">
    <property type="entry name" value="THIOREDOXIN DOMAIN-CONTAINING PROTEIN 17"/>
    <property type="match status" value="1"/>
</dbReference>
<evidence type="ECO:0000256" key="1">
    <source>
        <dbReference type="ARBA" id="ARBA00008987"/>
    </source>
</evidence>
<dbReference type="Pfam" id="PF06110">
    <property type="entry name" value="TXD17-like_Trx"/>
    <property type="match status" value="1"/>
</dbReference>
<comment type="similarity">
    <text evidence="1">Belongs to the thioredoxin family.</text>
</comment>
<dbReference type="InterPro" id="IPR010357">
    <property type="entry name" value="TXNDC17_dom"/>
</dbReference>
<dbReference type="InterPro" id="IPR045108">
    <property type="entry name" value="TXNDC17-like"/>
</dbReference>
<dbReference type="SUPFAM" id="SSF52833">
    <property type="entry name" value="Thioredoxin-like"/>
    <property type="match status" value="1"/>
</dbReference>
<name>A0AAV9VX93_9PEZI</name>
<reference evidence="3 4" key="1">
    <citation type="submission" date="2023-08" db="EMBL/GenBank/DDBJ databases">
        <authorList>
            <person name="Palmer J.M."/>
        </authorList>
    </citation>
    <scope>NUCLEOTIDE SEQUENCE [LARGE SCALE GENOMIC DNA]</scope>
    <source>
        <strain evidence="3 4">TWF481</strain>
    </source>
</reference>
<proteinExistence type="inferred from homology"/>
<evidence type="ECO:0000313" key="3">
    <source>
        <dbReference type="EMBL" id="KAK6498491.1"/>
    </source>
</evidence>
<organism evidence="3 4">
    <name type="scientific">Arthrobotrys musiformis</name>
    <dbReference type="NCBI Taxonomy" id="47236"/>
    <lineage>
        <taxon>Eukaryota</taxon>
        <taxon>Fungi</taxon>
        <taxon>Dikarya</taxon>
        <taxon>Ascomycota</taxon>
        <taxon>Pezizomycotina</taxon>
        <taxon>Orbiliomycetes</taxon>
        <taxon>Orbiliales</taxon>
        <taxon>Orbiliaceae</taxon>
        <taxon>Arthrobotrys</taxon>
    </lineage>
</organism>
<dbReference type="Proteomes" id="UP001370758">
    <property type="component" value="Unassembled WGS sequence"/>
</dbReference>
<dbReference type="GO" id="GO:0005829">
    <property type="term" value="C:cytosol"/>
    <property type="evidence" value="ECO:0007669"/>
    <property type="project" value="TreeGrafter"/>
</dbReference>
<comment type="caution">
    <text evidence="3">The sequence shown here is derived from an EMBL/GenBank/DDBJ whole genome shotgun (WGS) entry which is preliminary data.</text>
</comment>